<evidence type="ECO:0000313" key="3">
    <source>
        <dbReference type="Proteomes" id="UP000837675"/>
    </source>
</evidence>
<proteinExistence type="predicted"/>
<feature type="transmembrane region" description="Helical" evidence="1">
    <location>
        <begin position="244"/>
        <end position="271"/>
    </location>
</feature>
<keyword evidence="1" id="KW-0812">Transmembrane</keyword>
<evidence type="ECO:0000313" key="2">
    <source>
        <dbReference type="EMBL" id="CAG7588933.1"/>
    </source>
</evidence>
<comment type="caution">
    <text evidence="2">The sequence shown here is derived from an EMBL/GenBank/DDBJ whole genome shotgun (WGS) entry which is preliminary data.</text>
</comment>
<gene>
    <name evidence="2" type="ORF">MHYMCMPASI_00065</name>
</gene>
<evidence type="ECO:0000256" key="1">
    <source>
        <dbReference type="SAM" id="Phobius"/>
    </source>
</evidence>
<keyword evidence="3" id="KW-1185">Reference proteome</keyword>
<keyword evidence="1" id="KW-0472">Membrane</keyword>
<protein>
    <submittedName>
        <fullName evidence="2">Uncharacterized protein</fullName>
    </submittedName>
</protein>
<name>A0A8S4BTF9_9ACAR</name>
<keyword evidence="1" id="KW-1133">Transmembrane helix</keyword>
<sequence length="411" mass="45389">MLALNSCFIFQKIRVMRELIQQQAHSAVASKSFYGVGAAYFVGTSLVSSARSLTDITGNTLNPFVAGVIGGMVYVSKKELQAKQANTEEKTREVKTNYLLSRLRIRESMDVTTGILKGVKDTYVKAYHDIEARDLRILQTQNPVSFITDYGDASVSGYTNKVTRQKILQDNKSISYKALKSANYLESGLKSTIVLTQVGFYNLGFFIGAVVQKSFAITDYKIETNSLPTVATILYGASYVVNAVVVPFCIGMEVCCFIISSALIGLIGFLMGDTTKLETNKETLKIYPRSNSVQQTIINTLSSSAFAQDIVKDLRYVYQNYAKAVESMNKSLKENEGISSFATTTPLKKHDFLRLQMKKLSLDDHSSVINMIDKLNIAGPTVASTITKYTLQCGIAIREHIGKSTNQVLVF</sequence>
<dbReference type="AlphaFoldDB" id="A0A8S4BTF9"/>
<dbReference type="Proteomes" id="UP000837675">
    <property type="component" value="Unassembled WGS sequence"/>
</dbReference>
<organism evidence="2 3">
    <name type="scientific">Hyalomma marginatum</name>
    <dbReference type="NCBI Taxonomy" id="34627"/>
    <lineage>
        <taxon>Eukaryota</taxon>
        <taxon>Metazoa</taxon>
        <taxon>Ecdysozoa</taxon>
        <taxon>Arthropoda</taxon>
        <taxon>Chelicerata</taxon>
        <taxon>Arachnida</taxon>
        <taxon>Acari</taxon>
        <taxon>Parasitiformes</taxon>
        <taxon>Ixodida</taxon>
        <taxon>Ixodoidea</taxon>
        <taxon>Ixodidae</taxon>
        <taxon>Hyalomminae</taxon>
        <taxon>Hyalomma</taxon>
    </lineage>
</organism>
<reference evidence="2" key="1">
    <citation type="submission" date="2021-06" db="EMBL/GenBank/DDBJ databases">
        <authorList>
            <person name="Nardi T."/>
            <person name="Nardi T."/>
        </authorList>
    </citation>
    <scope>NUCLEOTIDE SEQUENCE</scope>
</reference>
<accession>A0A8S4BTF9</accession>
<dbReference type="EMBL" id="CAJVAF010000016">
    <property type="protein sequence ID" value="CAG7588933.1"/>
    <property type="molecule type" value="Genomic_DNA"/>
</dbReference>